<evidence type="ECO:0000313" key="7">
    <source>
        <dbReference type="Proteomes" id="UP000639396"/>
    </source>
</evidence>
<dbReference type="InterPro" id="IPR001732">
    <property type="entry name" value="UDP-Glc/GDP-Man_DH_N"/>
</dbReference>
<name>A0A927H0K9_9BACL</name>
<dbReference type="NCBIfam" id="TIGR03026">
    <property type="entry name" value="NDP-sugDHase"/>
    <property type="match status" value="1"/>
</dbReference>
<evidence type="ECO:0000256" key="1">
    <source>
        <dbReference type="ARBA" id="ARBA00006601"/>
    </source>
</evidence>
<evidence type="ECO:0000256" key="4">
    <source>
        <dbReference type="PIRNR" id="PIRNR000124"/>
    </source>
</evidence>
<dbReference type="RefSeq" id="WP_190928866.1">
    <property type="nucleotide sequence ID" value="NZ_JACXJA010000017.1"/>
</dbReference>
<dbReference type="GO" id="GO:0051287">
    <property type="term" value="F:NAD binding"/>
    <property type="evidence" value="ECO:0007669"/>
    <property type="project" value="InterPro"/>
</dbReference>
<dbReference type="InterPro" id="IPR017476">
    <property type="entry name" value="UDP-Glc/GDP-Man"/>
</dbReference>
<dbReference type="GO" id="GO:0000271">
    <property type="term" value="P:polysaccharide biosynthetic process"/>
    <property type="evidence" value="ECO:0007669"/>
    <property type="project" value="InterPro"/>
</dbReference>
<evidence type="ECO:0000259" key="5">
    <source>
        <dbReference type="SMART" id="SM00984"/>
    </source>
</evidence>
<evidence type="ECO:0000313" key="6">
    <source>
        <dbReference type="EMBL" id="MBD2863252.1"/>
    </source>
</evidence>
<dbReference type="InterPro" id="IPR008927">
    <property type="entry name" value="6-PGluconate_DH-like_C_sf"/>
</dbReference>
<dbReference type="GO" id="GO:0016628">
    <property type="term" value="F:oxidoreductase activity, acting on the CH-CH group of donors, NAD or NADP as acceptor"/>
    <property type="evidence" value="ECO:0007669"/>
    <property type="project" value="InterPro"/>
</dbReference>
<keyword evidence="7" id="KW-1185">Reference proteome</keyword>
<dbReference type="InterPro" id="IPR014026">
    <property type="entry name" value="UDP-Glc/GDP-Man_DH_dimer"/>
</dbReference>
<reference evidence="6" key="1">
    <citation type="submission" date="2020-09" db="EMBL/GenBank/DDBJ databases">
        <title>A novel bacterium of genus Paenibacillus, isolated from South China Sea.</title>
        <authorList>
            <person name="Huang H."/>
            <person name="Mo K."/>
            <person name="Hu Y."/>
        </authorList>
    </citation>
    <scope>NUCLEOTIDE SEQUENCE</scope>
    <source>
        <strain evidence="6">IB182363</strain>
    </source>
</reference>
<dbReference type="SMART" id="SM00984">
    <property type="entry name" value="UDPG_MGDP_dh_C"/>
    <property type="match status" value="1"/>
</dbReference>
<dbReference type="EMBL" id="JACXJA010000017">
    <property type="protein sequence ID" value="MBD2863252.1"/>
    <property type="molecule type" value="Genomic_DNA"/>
</dbReference>
<evidence type="ECO:0000256" key="3">
    <source>
        <dbReference type="ARBA" id="ARBA00023027"/>
    </source>
</evidence>
<dbReference type="InterPro" id="IPR014027">
    <property type="entry name" value="UDP-Glc/GDP-Man_DH_C"/>
</dbReference>
<dbReference type="InterPro" id="IPR028359">
    <property type="entry name" value="UDP_ManNAc/GlcNAc_DH"/>
</dbReference>
<accession>A0A927H0K9</accession>
<sequence length="429" mass="46516">MQVNVIGLGYIGLPTAAVLAEHGIDVRGVDINAAVIATLNRSGIPINEPGLRDSVRTQMTEGRLRFSAVPDHADAYIIAVQTPVGPDRSPDLSYVHAAVDSIIPYLREGNLVVVESTIPPGTVNRHIVPQLKQTGLDIGRQLFVAYSPERVYPGNVWSELVDNDRIIGGVNEESAREAAMLYGRFVKGSIHLTDSATAEMVKLMENTSRDVNIAFANEMARISESAGINVWEAIRLANTHPRVRILQPGPGVGGHCIAVDPWFIVDSAHGDAPLTLLARTINDHTPARIVRMIESLVAGIDTPVLTLLGLAYKGNSDDTRGSPSVAILQALLSKGYAVNVFDPYTGNAYGNNSSVYEAAERSDCLILLTDHAVFRELDYTRIAAGMNTRQFLDTRNALDPADLEIHGFACYRIGTPGINRIRSREADDH</sequence>
<dbReference type="Pfam" id="PF03721">
    <property type="entry name" value="UDPG_MGDP_dh_N"/>
    <property type="match status" value="1"/>
</dbReference>
<dbReference type="PIRSF" id="PIRSF500136">
    <property type="entry name" value="UDP_ManNAc_DH"/>
    <property type="match status" value="1"/>
</dbReference>
<dbReference type="SUPFAM" id="SSF51735">
    <property type="entry name" value="NAD(P)-binding Rossmann-fold domains"/>
    <property type="match status" value="1"/>
</dbReference>
<evidence type="ECO:0000256" key="2">
    <source>
        <dbReference type="ARBA" id="ARBA00023002"/>
    </source>
</evidence>
<protein>
    <submittedName>
        <fullName evidence="6">Nucleotide sugar dehydrogenase</fullName>
    </submittedName>
</protein>
<dbReference type="PANTHER" id="PTHR43491:SF2">
    <property type="entry name" value="UDP-N-ACETYL-D-MANNOSAMINE DEHYDROGENASE"/>
    <property type="match status" value="1"/>
</dbReference>
<comment type="similarity">
    <text evidence="1 4">Belongs to the UDP-glucose/GDP-mannose dehydrogenase family.</text>
</comment>
<gene>
    <name evidence="6" type="ORF">IDH45_14760</name>
</gene>
<dbReference type="PANTHER" id="PTHR43491">
    <property type="entry name" value="UDP-N-ACETYL-D-MANNOSAMINE DEHYDROGENASE"/>
    <property type="match status" value="1"/>
</dbReference>
<dbReference type="GO" id="GO:0016616">
    <property type="term" value="F:oxidoreductase activity, acting on the CH-OH group of donors, NAD or NADP as acceptor"/>
    <property type="evidence" value="ECO:0007669"/>
    <property type="project" value="InterPro"/>
</dbReference>
<comment type="caution">
    <text evidence="6">The sequence shown here is derived from an EMBL/GenBank/DDBJ whole genome shotgun (WGS) entry which is preliminary data.</text>
</comment>
<keyword evidence="3" id="KW-0520">NAD</keyword>
<dbReference type="InterPro" id="IPR036291">
    <property type="entry name" value="NAD(P)-bd_dom_sf"/>
</dbReference>
<dbReference type="SUPFAM" id="SSF48179">
    <property type="entry name" value="6-phosphogluconate dehydrogenase C-terminal domain-like"/>
    <property type="match status" value="1"/>
</dbReference>
<keyword evidence="2" id="KW-0560">Oxidoreductase</keyword>
<dbReference type="PIRSF" id="PIRSF000124">
    <property type="entry name" value="UDPglc_GDPman_dh"/>
    <property type="match status" value="1"/>
</dbReference>
<organism evidence="6 7">
    <name type="scientific">Paenibacillus oceani</name>
    <dbReference type="NCBI Taxonomy" id="2772510"/>
    <lineage>
        <taxon>Bacteria</taxon>
        <taxon>Bacillati</taxon>
        <taxon>Bacillota</taxon>
        <taxon>Bacilli</taxon>
        <taxon>Bacillales</taxon>
        <taxon>Paenibacillaceae</taxon>
        <taxon>Paenibacillus</taxon>
    </lineage>
</organism>
<feature type="domain" description="UDP-glucose/GDP-mannose dehydrogenase C-terminal" evidence="5">
    <location>
        <begin position="306"/>
        <end position="400"/>
    </location>
</feature>
<dbReference type="Pfam" id="PF03720">
    <property type="entry name" value="UDPG_MGDP_dh_C"/>
    <property type="match status" value="1"/>
</dbReference>
<dbReference type="Gene3D" id="3.40.50.720">
    <property type="entry name" value="NAD(P)-binding Rossmann-like Domain"/>
    <property type="match status" value="2"/>
</dbReference>
<dbReference type="AlphaFoldDB" id="A0A927H0K9"/>
<dbReference type="Pfam" id="PF00984">
    <property type="entry name" value="UDPG_MGDP_dh"/>
    <property type="match status" value="1"/>
</dbReference>
<dbReference type="InterPro" id="IPR036220">
    <property type="entry name" value="UDP-Glc/GDP-Man_DH_C_sf"/>
</dbReference>
<dbReference type="SUPFAM" id="SSF52413">
    <property type="entry name" value="UDP-glucose/GDP-mannose dehydrogenase C-terminal domain"/>
    <property type="match status" value="1"/>
</dbReference>
<proteinExistence type="inferred from homology"/>
<dbReference type="Proteomes" id="UP000639396">
    <property type="component" value="Unassembled WGS sequence"/>
</dbReference>